<feature type="region of interest" description="Disordered" evidence="1">
    <location>
        <begin position="42"/>
        <end position="104"/>
    </location>
</feature>
<proteinExistence type="predicted"/>
<feature type="region of interest" description="Disordered" evidence="1">
    <location>
        <begin position="1"/>
        <end position="23"/>
    </location>
</feature>
<dbReference type="AlphaFoldDB" id="A0A0S3R1M1"/>
<organism evidence="2 3">
    <name type="scientific">Vigna angularis var. angularis</name>
    <dbReference type="NCBI Taxonomy" id="157739"/>
    <lineage>
        <taxon>Eukaryota</taxon>
        <taxon>Viridiplantae</taxon>
        <taxon>Streptophyta</taxon>
        <taxon>Embryophyta</taxon>
        <taxon>Tracheophyta</taxon>
        <taxon>Spermatophyta</taxon>
        <taxon>Magnoliopsida</taxon>
        <taxon>eudicotyledons</taxon>
        <taxon>Gunneridae</taxon>
        <taxon>Pentapetalae</taxon>
        <taxon>rosids</taxon>
        <taxon>fabids</taxon>
        <taxon>Fabales</taxon>
        <taxon>Fabaceae</taxon>
        <taxon>Papilionoideae</taxon>
        <taxon>50 kb inversion clade</taxon>
        <taxon>NPAAA clade</taxon>
        <taxon>indigoferoid/millettioid clade</taxon>
        <taxon>Phaseoleae</taxon>
        <taxon>Vigna</taxon>
    </lineage>
</organism>
<feature type="compositionally biased region" description="Low complexity" evidence="1">
    <location>
        <begin position="42"/>
        <end position="63"/>
    </location>
</feature>
<feature type="compositionally biased region" description="Low complexity" evidence="1">
    <location>
        <begin position="11"/>
        <end position="23"/>
    </location>
</feature>
<keyword evidence="3" id="KW-1185">Reference proteome</keyword>
<name>A0A0S3R1M1_PHAAN</name>
<evidence type="ECO:0000313" key="3">
    <source>
        <dbReference type="Proteomes" id="UP000291084"/>
    </source>
</evidence>
<evidence type="ECO:0000256" key="1">
    <source>
        <dbReference type="SAM" id="MobiDB-lite"/>
    </source>
</evidence>
<sequence length="104" mass="11107">MTLGPPLATASDPSPLTSSSSSPCNAPFEPHIFLCLHLRFPSSRQHPSSLSSATESSSPPLLLAQEDQASPSPLPPRPDATNLRQKKPRPSRRLRILVPSTCAS</sequence>
<gene>
    <name evidence="2" type="primary">Vigan.01G215400</name>
    <name evidence="2" type="ORF">VIGAN_01215400</name>
</gene>
<accession>A0A0S3R1M1</accession>
<reference evidence="2 3" key="1">
    <citation type="journal article" date="2015" name="Sci. Rep.">
        <title>The power of single molecule real-time sequencing technology in the de novo assembly of a eukaryotic genome.</title>
        <authorList>
            <person name="Sakai H."/>
            <person name="Naito K."/>
            <person name="Ogiso-Tanaka E."/>
            <person name="Takahashi Y."/>
            <person name="Iseki K."/>
            <person name="Muto C."/>
            <person name="Satou K."/>
            <person name="Teruya K."/>
            <person name="Shiroma A."/>
            <person name="Shimoji M."/>
            <person name="Hirano T."/>
            <person name="Itoh T."/>
            <person name="Kaga A."/>
            <person name="Tomooka N."/>
        </authorList>
    </citation>
    <scope>NUCLEOTIDE SEQUENCE [LARGE SCALE GENOMIC DNA]</scope>
    <source>
        <strain evidence="3">cv. Shumari</strain>
    </source>
</reference>
<dbReference type="Proteomes" id="UP000291084">
    <property type="component" value="Chromosome 1"/>
</dbReference>
<dbReference type="EMBL" id="AP015034">
    <property type="protein sequence ID" value="BAT74477.1"/>
    <property type="molecule type" value="Genomic_DNA"/>
</dbReference>
<feature type="compositionally biased region" description="Basic residues" evidence="1">
    <location>
        <begin position="84"/>
        <end position="95"/>
    </location>
</feature>
<evidence type="ECO:0000313" key="2">
    <source>
        <dbReference type="EMBL" id="BAT74477.1"/>
    </source>
</evidence>
<protein>
    <submittedName>
        <fullName evidence="2">Uncharacterized protein</fullName>
    </submittedName>
</protein>